<evidence type="ECO:0000313" key="2">
    <source>
        <dbReference type="EMBL" id="CUR51676.1"/>
    </source>
</evidence>
<dbReference type="InterPro" id="IPR011008">
    <property type="entry name" value="Dimeric_a/b-barrel"/>
</dbReference>
<dbReference type="Proteomes" id="UP000196239">
    <property type="component" value="Chromosome 1"/>
</dbReference>
<dbReference type="Pfam" id="PF01037">
    <property type="entry name" value="AsnC_trans_reg"/>
    <property type="match status" value="1"/>
</dbReference>
<proteinExistence type="predicted"/>
<feature type="domain" description="Transcription regulator AsnC/Lrp ligand binding" evidence="1">
    <location>
        <begin position="6"/>
        <end position="71"/>
    </location>
</feature>
<gene>
    <name evidence="2" type="ORF">NDEV_0911</name>
</gene>
<organism evidence="2 3">
    <name type="scientific">Nitrosotalea devaniterrae</name>
    <dbReference type="NCBI Taxonomy" id="1078905"/>
    <lineage>
        <taxon>Archaea</taxon>
        <taxon>Nitrososphaerota</taxon>
        <taxon>Nitrososphaeria</taxon>
        <taxon>Nitrosotaleales</taxon>
        <taxon>Nitrosotaleaceae</taxon>
        <taxon>Nitrosotalea</taxon>
    </lineage>
</organism>
<evidence type="ECO:0000313" key="3">
    <source>
        <dbReference type="Proteomes" id="UP000196239"/>
    </source>
</evidence>
<name>A0A128A2V0_9ARCH</name>
<dbReference type="KEGG" id="ndv:NDEV_0911"/>
<protein>
    <submittedName>
        <fullName evidence="2">Transcriptional regulator of the AsnC family</fullName>
    </submittedName>
</protein>
<accession>A0A128A2V0</accession>
<keyword evidence="3" id="KW-1185">Reference proteome</keyword>
<reference evidence="3" key="1">
    <citation type="submission" date="2015-10" db="EMBL/GenBank/DDBJ databases">
        <authorList>
            <person name="Lehtovirta-Morley L.E."/>
            <person name="Vieille C."/>
        </authorList>
    </citation>
    <scope>NUCLEOTIDE SEQUENCE [LARGE SCALE GENOMIC DNA]</scope>
</reference>
<sequence length="80" mass="8961">MEKGFILINCELGAEDYIIEELKTIPQVKSAHVTFGAYDVIAEIQAKNSQEFDQILSHKIRVLSQVMSTMTLKATTSESQ</sequence>
<evidence type="ECO:0000259" key="1">
    <source>
        <dbReference type="Pfam" id="PF01037"/>
    </source>
</evidence>
<dbReference type="EMBL" id="LN890280">
    <property type="protein sequence ID" value="CUR51676.1"/>
    <property type="molecule type" value="Genomic_DNA"/>
</dbReference>
<dbReference type="AlphaFoldDB" id="A0A128A2V0"/>
<dbReference type="InterPro" id="IPR019887">
    <property type="entry name" value="Tscrpt_reg_AsnC/Lrp_C"/>
</dbReference>
<dbReference type="SUPFAM" id="SSF54909">
    <property type="entry name" value="Dimeric alpha+beta barrel"/>
    <property type="match status" value="1"/>
</dbReference>
<dbReference type="Gene3D" id="3.30.70.920">
    <property type="match status" value="1"/>
</dbReference>